<evidence type="ECO:0000313" key="3">
    <source>
        <dbReference type="EMBL" id="CAL6060265.1"/>
    </source>
</evidence>
<reference evidence="2" key="1">
    <citation type="submission" date="2023-06" db="EMBL/GenBank/DDBJ databases">
        <authorList>
            <person name="Kurt Z."/>
        </authorList>
    </citation>
    <scope>NUCLEOTIDE SEQUENCE</scope>
</reference>
<reference evidence="3 4" key="2">
    <citation type="submission" date="2024-07" db="EMBL/GenBank/DDBJ databases">
        <authorList>
            <person name="Akdeniz Z."/>
        </authorList>
    </citation>
    <scope>NUCLEOTIDE SEQUENCE [LARGE SCALE GENOMIC DNA]</scope>
</reference>
<accession>A0AA86PEI7</accession>
<dbReference type="EMBL" id="CATOUU010000637">
    <property type="protein sequence ID" value="CAI9936561.1"/>
    <property type="molecule type" value="Genomic_DNA"/>
</dbReference>
<evidence type="ECO:0000313" key="2">
    <source>
        <dbReference type="EMBL" id="CAI9936561.1"/>
    </source>
</evidence>
<keyword evidence="4" id="KW-1185">Reference proteome</keyword>
<dbReference type="EMBL" id="CAXDID020000229">
    <property type="protein sequence ID" value="CAL6060265.1"/>
    <property type="molecule type" value="Genomic_DNA"/>
</dbReference>
<protein>
    <submittedName>
        <fullName evidence="3">Hypothetical_protein</fullName>
    </submittedName>
</protein>
<gene>
    <name evidence="2" type="ORF">HINF_LOCUS24206</name>
    <name evidence="3" type="ORF">HINF_LOCUS49143</name>
</gene>
<feature type="transmembrane region" description="Helical" evidence="1">
    <location>
        <begin position="105"/>
        <end position="136"/>
    </location>
</feature>
<evidence type="ECO:0000313" key="4">
    <source>
        <dbReference type="Proteomes" id="UP001642409"/>
    </source>
</evidence>
<dbReference type="Proteomes" id="UP001642409">
    <property type="component" value="Unassembled WGS sequence"/>
</dbReference>
<dbReference type="AlphaFoldDB" id="A0AA86PEI7"/>
<keyword evidence="1" id="KW-0812">Transmembrane</keyword>
<feature type="transmembrane region" description="Helical" evidence="1">
    <location>
        <begin position="20"/>
        <end position="43"/>
    </location>
</feature>
<name>A0AA86PEI7_9EUKA</name>
<organism evidence="2">
    <name type="scientific">Hexamita inflata</name>
    <dbReference type="NCBI Taxonomy" id="28002"/>
    <lineage>
        <taxon>Eukaryota</taxon>
        <taxon>Metamonada</taxon>
        <taxon>Diplomonadida</taxon>
        <taxon>Hexamitidae</taxon>
        <taxon>Hexamitinae</taxon>
        <taxon>Hexamita</taxon>
    </lineage>
</organism>
<keyword evidence="1" id="KW-0472">Membrane</keyword>
<keyword evidence="1" id="KW-1133">Transmembrane helix</keyword>
<feature type="transmembrane region" description="Helical" evidence="1">
    <location>
        <begin position="64"/>
        <end position="85"/>
    </location>
</feature>
<proteinExistence type="predicted"/>
<sequence>MLLFFKYFNKYLLFSNFVELLIFLLQTDINNAILIIIRGFAINPIENKYISSNTNEAKWTVQKFSFFLLICLMWSGKVTGMFLPAEQNFFTGRQFHNPVNSLTHVRFSVTLGFAVLHVVVQQSTTNLILLLLFWIVKKRRSIQYQIYSLLATCMEGIEDVTFNMD</sequence>
<comment type="caution">
    <text evidence="2">The sequence shown here is derived from an EMBL/GenBank/DDBJ whole genome shotgun (WGS) entry which is preliminary data.</text>
</comment>
<evidence type="ECO:0000256" key="1">
    <source>
        <dbReference type="SAM" id="Phobius"/>
    </source>
</evidence>